<sequence length="2558" mass="289840">MIVQPDNHSESSHTSENILGDYSLKDRYIYIFGFGVSIPLTYALHHLFLYLDDWRSELDRAMNEPERLHELAGIVRRILEDDNYGQSSSLSAADRVLLCDAALLSLEPGLQDLLKDLHMTDLAIPLIMDYSFKQDDLAQALQDSNRAQELGIETAALSRLKDRLEVRGLLKAAGVGNPSWLDEFCRRFPTRRQLQQQRWVDIQWQISSSGGTSTVNERIITELWAAGNDIRCTVFKYKLPPIFTDKLESEGINCIDDIDQRRIEQLIAEESDPKAKSKLSRMFHEETATAREEKNRAEESRLANKVRVEEAIKTVRDLKIEAATDHPTERDNLKDRVQELHRMFKTDGLTWPTEWDSTALKNSLSNIENDLIGACSDLDPSSVSVEPDEQLIARCSAGLALHGMYFGGNPELLGHQARRPLLREPVYCQLVPPLHANKCDSVSFSSAETGAEFRRIAISSGYTLASGLRADGCVFGGGNSKTLTATAAAMHFNLFYTKAFCIPRDQMRLSREAEGDARAVINMERARKFLSEYGSHVSSGMHHLGGILWRIVEVKTNDETEASILQTLAGRQISNEESLGFSGFGFEAGTSVKHTSFNFESETATSENARRDAEISLKAEAHGPNTTNPDLFYKVLQSNNRTWHIIDRDDFGSLVPIWDLLKDDSSAEIRTAAQLLRTAWLQNAGQYNYIPIVQFEIQRAKMDALIADAVKNNACHLSSQIRNFECGLPFNEAFDELDRILVKTLNLDLISATDSDLMTTLVTIFYIISRCRYESGRTLLEAMQRSYLPNFLDRVAELEGKPESHHLLRKVFDATTREQLEQASIVLTPKLRKIVVAPVGVIGNSKVGDTTRSWDVPSVDISDLAESLSCLKSEIMDGVQAIDLTLLNQRVSEVLAKNIGQQPQSIGSHAAVAERLINYYGWTEDGFLVPLTDEGMHSLIEDVRNITHPEANLTKPRARQPEEADWISIAQDDINENNSSTERQSTSLSAALHSYSSMLVDRPLVLAQKAADTYILDCLRHRLDLALPPLTANYIEEHTEEHMEEENAEDETSFDWFDEAENLVSSSTVPVSSLFDIMLGVVNSFDVTGKMEIFRLLLNRRNAVPLITPSNRDSSPFMFNISALSFIETTTVGGTVRLSKDTSMLRIAVISCRTIEQSQTAAWMKELFNIHSVHAIDRNTIGGKLTECTSVAELGCGFIVSSDVGTQARTTTPCMVLHVIGDFTPLWPFLRQYTDCLLVESDPDPTRAFSPPNQHTIKGIVKWIPSPITEKSKVITKPFKHRCFTGNLGSTVPEIARLLVNASKALSKEIKEVEGYSRTPLARFSLPGLLDVDPVNLIELQSVVKRQPFEKLRLEDFKMQLSYVKEAAAVNNLHSIKNRNNPGEETRIGKEIDAERRRRYEQAYDVSTHEFVRLFIGVLRQPNPVSRVLGIRQLEELLVLECATALRQRKEAEQAAWTACEEERRRSGNYSSRGYNLTRLMDHWRRAKQSYNLTVVSLEHLWREVSHLYVAEPNRYSLLPRLAAQHLIDGFALELMDGDAGMMNLPWIQAVLRELETMLIEQELPSHEVQQDLGSRCDNGRSVVRPRIFVLSVMGVQSSGKSTLLNIMFGVRLRTSVGQCTRGVNMQLLKVEGRAEYDYILLLDTEGVRAPEYSELPESEIHDNRMATFALLPADATIVVNNGEDDKAVKEILPIVLSAYQDSKLAESNGGQLSSMMFFVYTRIDTTQTGKLSEIKQSLILALREAFEQVSKLGETAATQREDDYLYDDGVRVSSTQLSVNSAFRDFRYDAAKDGDSDIKVLGNIKRDHAPPNDLPITQYGEDLMQLREHIHSRLTSSASGGWRTRNIQTFSDYLETVWQCILSSNFQLNFKSAVERVAHDDLEKKMSEAQRSLTQHYDENFSKLEKELVSHGDNKAAMDAELVNRMQKEFESRLEISVEYEITELDKRIRRYLSEPRWEKWQTDQKIRWERVLLDQKNFWNRMLGDIISNQCMFGAYVAKYQERMRKIIRELFQGDTLEARHNREGSKEVKQKMFEDIFSAFVQEAKGAHPPMASEVDKIVLNIYKNHQSIIADNIKLTKSASQLSSSWQRGVTVVNDIIHSWVSGPNSRSDEQEVLNRLTAKINRDLHSVQRYSDRLVIEAIDSTNLILRGASKGLRQKGHEHAYSLVVSLLKTAQDNWDMHNSVSVRLKNEQNQMWIFFDNVSKGVAGAELLTATLHSIFQLHMANAFEHELIPFVAAVLKTRQWVLDPKIMQAHLDLDLLNMLERGEESRVLEIFNPEASRKHYQKVQHNLICKTMQSVLQPQWNLFRSQVISSLKDAAVKAKRAESQRAAKFLSALRTSLANLLMTTYLSLKVQSGGSDFDSCDGETPDVFDRVQQDVANRIGEHMPTISSAKLEELCSKVLQYLIDRQNSQDIRPRCGHPCPRCRSPCILSANHEADNLKHDTYHQPEGLMGVYWSGDMTVAAESCTRNVQRDHWMKHEEKSYKYTAFESVYPDWKLPSIVHRLKLREYIFYNYQATIASEYLLLPCPNVPSDYNWSPAGIRVELENMIRSP</sequence>
<feature type="domain" description="VLIG-type G" evidence="3">
    <location>
        <begin position="1585"/>
        <end position="1859"/>
    </location>
</feature>
<evidence type="ECO:0000313" key="4">
    <source>
        <dbReference type="EMBL" id="RUS33975.1"/>
    </source>
</evidence>
<keyword evidence="2" id="KW-1133">Transmembrane helix</keyword>
<keyword evidence="2" id="KW-0812">Transmembrane</keyword>
<comment type="caution">
    <text evidence="4">The sequence shown here is derived from an EMBL/GenBank/DDBJ whole genome shotgun (WGS) entry which is preliminary data.</text>
</comment>
<dbReference type="GO" id="GO:0005525">
    <property type="term" value="F:GTP binding"/>
    <property type="evidence" value="ECO:0007669"/>
    <property type="project" value="InterPro"/>
</dbReference>
<dbReference type="PROSITE" id="PS51717">
    <property type="entry name" value="G_VLIG"/>
    <property type="match status" value="1"/>
</dbReference>
<keyword evidence="5" id="KW-1185">Reference proteome</keyword>
<dbReference type="Pfam" id="PF25683">
    <property type="entry name" value="URGCP_GTPase"/>
    <property type="match status" value="1"/>
</dbReference>
<gene>
    <name evidence="4" type="ORF">BC938DRAFT_483038</name>
</gene>
<organism evidence="4 5">
    <name type="scientific">Jimgerdemannia flammicorona</name>
    <dbReference type="NCBI Taxonomy" id="994334"/>
    <lineage>
        <taxon>Eukaryota</taxon>
        <taxon>Fungi</taxon>
        <taxon>Fungi incertae sedis</taxon>
        <taxon>Mucoromycota</taxon>
        <taxon>Mucoromycotina</taxon>
        <taxon>Endogonomycetes</taxon>
        <taxon>Endogonales</taxon>
        <taxon>Endogonaceae</taxon>
        <taxon>Jimgerdemannia</taxon>
    </lineage>
</organism>
<reference evidence="4 5" key="1">
    <citation type="journal article" date="2018" name="New Phytol.">
        <title>Phylogenomics of Endogonaceae and evolution of mycorrhizas within Mucoromycota.</title>
        <authorList>
            <person name="Chang Y."/>
            <person name="Desiro A."/>
            <person name="Na H."/>
            <person name="Sandor L."/>
            <person name="Lipzen A."/>
            <person name="Clum A."/>
            <person name="Barry K."/>
            <person name="Grigoriev I.V."/>
            <person name="Martin F.M."/>
            <person name="Stajich J.E."/>
            <person name="Smith M.E."/>
            <person name="Bonito G."/>
            <person name="Spatafora J.W."/>
        </authorList>
    </citation>
    <scope>NUCLEOTIDE SEQUENCE [LARGE SCALE GENOMIC DNA]</scope>
    <source>
        <strain evidence="4 5">AD002</strain>
    </source>
</reference>
<protein>
    <recommendedName>
        <fullName evidence="3">VLIG-type G domain-containing protein</fullName>
    </recommendedName>
</protein>
<keyword evidence="2" id="KW-0472">Membrane</keyword>
<dbReference type="PANTHER" id="PTHR22796:SF1">
    <property type="entry name" value="VWFA DOMAIN-CONTAINING PROTEIN"/>
    <property type="match status" value="1"/>
</dbReference>
<evidence type="ECO:0000259" key="3">
    <source>
        <dbReference type="PROSITE" id="PS51717"/>
    </source>
</evidence>
<dbReference type="Gene3D" id="3.40.50.300">
    <property type="entry name" value="P-loop containing nucleotide triphosphate hydrolases"/>
    <property type="match status" value="1"/>
</dbReference>
<evidence type="ECO:0000256" key="1">
    <source>
        <dbReference type="SAM" id="MobiDB-lite"/>
    </source>
</evidence>
<evidence type="ECO:0000313" key="5">
    <source>
        <dbReference type="Proteomes" id="UP000274822"/>
    </source>
</evidence>
<dbReference type="EMBL" id="RBNJ01000814">
    <property type="protein sequence ID" value="RUS33975.1"/>
    <property type="molecule type" value="Genomic_DNA"/>
</dbReference>
<proteinExistence type="predicted"/>
<feature type="region of interest" description="Disordered" evidence="1">
    <location>
        <begin position="277"/>
        <end position="298"/>
    </location>
</feature>
<dbReference type="PANTHER" id="PTHR22796">
    <property type="entry name" value="URG4-RELATED"/>
    <property type="match status" value="1"/>
</dbReference>
<dbReference type="Proteomes" id="UP000274822">
    <property type="component" value="Unassembled WGS sequence"/>
</dbReference>
<dbReference type="InterPro" id="IPR027417">
    <property type="entry name" value="P-loop_NTPase"/>
</dbReference>
<feature type="transmembrane region" description="Helical" evidence="2">
    <location>
        <begin position="28"/>
        <end position="51"/>
    </location>
</feature>
<dbReference type="InterPro" id="IPR030383">
    <property type="entry name" value="G_VLIG_dom"/>
</dbReference>
<dbReference type="SUPFAM" id="SSF52540">
    <property type="entry name" value="P-loop containing nucleoside triphosphate hydrolases"/>
    <property type="match status" value="1"/>
</dbReference>
<evidence type="ECO:0000256" key="2">
    <source>
        <dbReference type="SAM" id="Phobius"/>
    </source>
</evidence>
<feature type="compositionally biased region" description="Basic and acidic residues" evidence="1">
    <location>
        <begin position="282"/>
        <end position="298"/>
    </location>
</feature>
<accession>A0A433QW64</accession>
<name>A0A433QW64_9FUNG</name>